<dbReference type="PANTHER" id="PTHR33463:SF117">
    <property type="entry name" value="CC-NBS-LRR RESISTANCE PROTEIN"/>
    <property type="match status" value="1"/>
</dbReference>
<evidence type="ECO:0000256" key="2">
    <source>
        <dbReference type="ARBA" id="ARBA00022614"/>
    </source>
</evidence>
<keyword evidence="10" id="KW-1185">Reference proteome</keyword>
<keyword evidence="3" id="KW-0677">Repeat</keyword>
<dbReference type="GO" id="GO:0043531">
    <property type="term" value="F:ADP binding"/>
    <property type="evidence" value="ECO:0007669"/>
    <property type="project" value="InterPro"/>
</dbReference>
<dbReference type="InterPro" id="IPR032675">
    <property type="entry name" value="LRR_dom_sf"/>
</dbReference>
<proteinExistence type="inferred from homology"/>
<dbReference type="Pfam" id="PF00931">
    <property type="entry name" value="NB-ARC"/>
    <property type="match status" value="1"/>
</dbReference>
<accession>A0A1R3FUD5</accession>
<evidence type="ECO:0000256" key="6">
    <source>
        <dbReference type="ARBA" id="ARBA00022840"/>
    </source>
</evidence>
<dbReference type="PRINTS" id="PR00364">
    <property type="entry name" value="DISEASERSIST"/>
</dbReference>
<dbReference type="Gene3D" id="1.10.8.430">
    <property type="entry name" value="Helical domain of apoptotic protease-activating factors"/>
    <property type="match status" value="1"/>
</dbReference>
<dbReference type="GO" id="GO:0005524">
    <property type="term" value="F:ATP binding"/>
    <property type="evidence" value="ECO:0007669"/>
    <property type="project" value="UniProtKB-KW"/>
</dbReference>
<dbReference type="SUPFAM" id="SSF52058">
    <property type="entry name" value="L domain-like"/>
    <property type="match status" value="1"/>
</dbReference>
<dbReference type="Proteomes" id="UP000187203">
    <property type="component" value="Unassembled WGS sequence"/>
</dbReference>
<dbReference type="OrthoDB" id="786439at2759"/>
<dbReference type="EMBL" id="AWUE01024896">
    <property type="protein sequence ID" value="OMO49385.1"/>
    <property type="molecule type" value="Genomic_DNA"/>
</dbReference>
<dbReference type="InterPro" id="IPR042197">
    <property type="entry name" value="Apaf_helical"/>
</dbReference>
<keyword evidence="6" id="KW-0067">ATP-binding</keyword>
<reference evidence="10" key="1">
    <citation type="submission" date="2013-09" db="EMBL/GenBank/DDBJ databases">
        <title>Corchorus olitorius genome sequencing.</title>
        <authorList>
            <person name="Alam M."/>
            <person name="Haque M.S."/>
            <person name="Islam M.S."/>
            <person name="Emdad E.M."/>
            <person name="Islam M.M."/>
            <person name="Ahmed B."/>
            <person name="Halim A."/>
            <person name="Hossen Q.M.M."/>
            <person name="Hossain M.Z."/>
            <person name="Ahmed R."/>
            <person name="Khan M.M."/>
            <person name="Islam R."/>
            <person name="Rashid M.M."/>
            <person name="Khan S.A."/>
            <person name="Rahman M.S."/>
            <person name="Alam M."/>
            <person name="Yahiya A.S."/>
            <person name="Khan M.S."/>
            <person name="Azam M.S."/>
            <person name="Haque T."/>
            <person name="Lashkar M.Z.H."/>
            <person name="Akhand A.I."/>
            <person name="Morshed G."/>
            <person name="Roy S."/>
            <person name="Uddin K.S."/>
            <person name="Rabeya T."/>
            <person name="Hossain A.S."/>
            <person name="Chowdhury A."/>
            <person name="Snigdha A.R."/>
            <person name="Mortoza M.S."/>
            <person name="Matin S.A."/>
            <person name="Hoque S.M.E."/>
            <person name="Islam M.K."/>
            <person name="Roy D.K."/>
            <person name="Haider R."/>
            <person name="Moosa M.M."/>
            <person name="Elias S.M."/>
            <person name="Hasan A.M."/>
            <person name="Jahan S."/>
            <person name="Shafiuddin M."/>
            <person name="Mahmood N."/>
            <person name="Shommy N.S."/>
        </authorList>
    </citation>
    <scope>NUCLEOTIDE SEQUENCE [LARGE SCALE GENOMIC DNA]</scope>
    <source>
        <strain evidence="10">cv. O-4</strain>
    </source>
</reference>
<evidence type="ECO:0000256" key="4">
    <source>
        <dbReference type="ARBA" id="ARBA00022741"/>
    </source>
</evidence>
<dbReference type="Gene3D" id="3.40.50.300">
    <property type="entry name" value="P-loop containing nucleotide triphosphate hydrolases"/>
    <property type="match status" value="1"/>
</dbReference>
<evidence type="ECO:0000259" key="8">
    <source>
        <dbReference type="Pfam" id="PF00931"/>
    </source>
</evidence>
<feature type="domain" description="NB-ARC" evidence="8">
    <location>
        <begin position="162"/>
        <end position="249"/>
    </location>
</feature>
<dbReference type="GO" id="GO:0006952">
    <property type="term" value="P:defense response"/>
    <property type="evidence" value="ECO:0007669"/>
    <property type="project" value="UniProtKB-KW"/>
</dbReference>
<protein>
    <submittedName>
        <fullName evidence="9">Disease resistance protein</fullName>
    </submittedName>
</protein>
<evidence type="ECO:0000256" key="7">
    <source>
        <dbReference type="SAM" id="Coils"/>
    </source>
</evidence>
<keyword evidence="5" id="KW-0611">Plant defense</keyword>
<evidence type="ECO:0000313" key="10">
    <source>
        <dbReference type="Proteomes" id="UP000187203"/>
    </source>
</evidence>
<feature type="coiled-coil region" evidence="7">
    <location>
        <begin position="42"/>
        <end position="94"/>
    </location>
</feature>
<dbReference type="InterPro" id="IPR036388">
    <property type="entry name" value="WH-like_DNA-bd_sf"/>
</dbReference>
<comment type="similarity">
    <text evidence="1">Belongs to the disease resistance NB-LRR family.</text>
</comment>
<keyword evidence="4" id="KW-0547">Nucleotide-binding</keyword>
<organism evidence="9 10">
    <name type="scientific">Corchorus olitorius</name>
    <dbReference type="NCBI Taxonomy" id="93759"/>
    <lineage>
        <taxon>Eukaryota</taxon>
        <taxon>Viridiplantae</taxon>
        <taxon>Streptophyta</taxon>
        <taxon>Embryophyta</taxon>
        <taxon>Tracheophyta</taxon>
        <taxon>Spermatophyta</taxon>
        <taxon>Magnoliopsida</taxon>
        <taxon>eudicotyledons</taxon>
        <taxon>Gunneridae</taxon>
        <taxon>Pentapetalae</taxon>
        <taxon>rosids</taxon>
        <taxon>malvids</taxon>
        <taxon>Malvales</taxon>
        <taxon>Malvaceae</taxon>
        <taxon>Grewioideae</taxon>
        <taxon>Apeibeae</taxon>
        <taxon>Corchorus</taxon>
    </lineage>
</organism>
<dbReference type="Gene3D" id="3.80.10.10">
    <property type="entry name" value="Ribonuclease Inhibitor"/>
    <property type="match status" value="1"/>
</dbReference>
<evidence type="ECO:0000256" key="5">
    <source>
        <dbReference type="ARBA" id="ARBA00022821"/>
    </source>
</evidence>
<gene>
    <name evidence="9" type="ORF">COLO4_38571</name>
</gene>
<evidence type="ECO:0000313" key="9">
    <source>
        <dbReference type="EMBL" id="OMO49385.1"/>
    </source>
</evidence>
<dbReference type="SUPFAM" id="SSF52540">
    <property type="entry name" value="P-loop containing nucleoside triphosphate hydrolases"/>
    <property type="match status" value="1"/>
</dbReference>
<name>A0A1R3FUD5_9ROSI</name>
<dbReference type="AlphaFoldDB" id="A0A1R3FUD5"/>
<keyword evidence="7" id="KW-0175">Coiled coil</keyword>
<keyword evidence="2" id="KW-0433">Leucine-rich repeat</keyword>
<sequence length="746" mass="84770">MAELLGNTAANTVGNLATEYASPYVSYFFRYDKIVRDFKNLTADLENRKARVTNDVDVAKRQGEVIEKDVEDWLTKAGEELGEAQRLADEIDKENKCFNWCPNWGWRYGLSRKTAKKTLDISRLIEKSDFTRVGYRPPLEGIEFLLPADGFMNSESSKLAFNGIMKALSRDDVNMIGLYGMPGVGKTTLATQVGRQAAGEGKLFDRVVTVTVSQTPNISKIQDRLAELFGLKFEASSEEGKAEELLRRLRVGRAHHEGCKILLTTRREEVCSLMNCQEEIKLSIFAEDEAWPLFEDNAALKDASPEMIKVAKEVAQECKGLPLAIVIVGKALRNKSLDEWIAANQRLKNSRHLDNEDVCGKLYSVLELSYDYLKDKNIQSCFLLCSLFPEDADIGVEEELTVCGIGQGLFSDIYSIEDKRREIRVALKKLQKSGLLMESNHGESYVRMHDVVRDFAHWITLRGENKFMVKDTSLLEWPMTESFRFYTAIALWNTEIKNLPDKLEFFELKILILEEVEENSLSIPSTFFERMNALRVLLVQNVTFSLDALQFLPDLRALGLFDCKLIKNISSLGHEKKLNKLEILLLADTIIEELHEGLVELCTSLKSLLLRGEYCKISPNLLSRLSSVEEIFVPGRNNVNILELKSLSRLTALTLAINTTNNVECLEENFVFPKLQRAFKELFCNTEMLVLDNVEKLRSLEDLECFPELLTRLELRSLPELQSILVALLTLICCIYNDSTYMGVMD</sequence>
<dbReference type="Gene3D" id="1.10.10.10">
    <property type="entry name" value="Winged helix-like DNA-binding domain superfamily/Winged helix DNA-binding domain"/>
    <property type="match status" value="1"/>
</dbReference>
<evidence type="ECO:0000256" key="3">
    <source>
        <dbReference type="ARBA" id="ARBA00022737"/>
    </source>
</evidence>
<dbReference type="InterPro" id="IPR027417">
    <property type="entry name" value="P-loop_NTPase"/>
</dbReference>
<dbReference type="STRING" id="93759.A0A1R3FUD5"/>
<dbReference type="PANTHER" id="PTHR33463">
    <property type="entry name" value="NB-ARC DOMAIN-CONTAINING PROTEIN-RELATED"/>
    <property type="match status" value="1"/>
</dbReference>
<dbReference type="InterPro" id="IPR050905">
    <property type="entry name" value="Plant_NBS-LRR"/>
</dbReference>
<dbReference type="InterPro" id="IPR002182">
    <property type="entry name" value="NB-ARC"/>
</dbReference>
<evidence type="ECO:0000256" key="1">
    <source>
        <dbReference type="ARBA" id="ARBA00008894"/>
    </source>
</evidence>
<comment type="caution">
    <text evidence="9">The sequence shown here is derived from an EMBL/GenBank/DDBJ whole genome shotgun (WGS) entry which is preliminary data.</text>
</comment>